<evidence type="ECO:0000313" key="2">
    <source>
        <dbReference type="EMBL" id="GAA4256654.1"/>
    </source>
</evidence>
<accession>A0ABP8DI53</accession>
<evidence type="ECO:0000259" key="1">
    <source>
        <dbReference type="Pfam" id="PF00144"/>
    </source>
</evidence>
<dbReference type="Proteomes" id="UP001500620">
    <property type="component" value="Unassembled WGS sequence"/>
</dbReference>
<evidence type="ECO:0000313" key="3">
    <source>
        <dbReference type="Proteomes" id="UP001500620"/>
    </source>
</evidence>
<feature type="domain" description="Beta-lactamase-related" evidence="1">
    <location>
        <begin position="4"/>
        <end position="322"/>
    </location>
</feature>
<dbReference type="GO" id="GO:0016787">
    <property type="term" value="F:hydrolase activity"/>
    <property type="evidence" value="ECO:0007669"/>
    <property type="project" value="UniProtKB-KW"/>
</dbReference>
<sequence length="447" mass="46587">MGLQEFVSQNAREHGVPGMAVGVLAGGAEEYAVHGVTSVDNPLPVDRDTLFQLGSVTKTFTATALVRLAGQGRVDLAAPVRAYVPELTLPDERAAAAITVAQLLNHTAGLDWNVIADNGDGDDALARFVAGLAGVNLVAEPGARASYSQAGYNLAGRVIEKVTGLPFERAVADLLLDPIGLRSTFFAPDDVMTRRFTVGHNLAEDGTASVTRPWRPAGRGNNPGGGLASSVADQLRWAAFHLGDGAGLLPGEALHGMRRPTVPLRGTSLGDALGLCWFLREIDGVATIGHGGSAMGQFADLLLVPERGFAVIAVSNANPTGTPCNQAAIRWALEHYLGVVERDPQPEPYDPARALEVSGGYGNDAMTLTIATDGAGLTLDVRIRPQIRAAAKTELPADHEPAPIGLLSGDDYVITAGGLKGQRGFFTRDASGAVTGVDLAGRLFTRA</sequence>
<proteinExistence type="predicted"/>
<keyword evidence="2" id="KW-0378">Hydrolase</keyword>
<organism evidence="2 3">
    <name type="scientific">Dactylosporangium darangshiense</name>
    <dbReference type="NCBI Taxonomy" id="579108"/>
    <lineage>
        <taxon>Bacteria</taxon>
        <taxon>Bacillati</taxon>
        <taxon>Actinomycetota</taxon>
        <taxon>Actinomycetes</taxon>
        <taxon>Micromonosporales</taxon>
        <taxon>Micromonosporaceae</taxon>
        <taxon>Dactylosporangium</taxon>
    </lineage>
</organism>
<dbReference type="SUPFAM" id="SSF56601">
    <property type="entry name" value="beta-lactamase/transpeptidase-like"/>
    <property type="match status" value="1"/>
</dbReference>
<gene>
    <name evidence="2" type="ORF">GCM10022255_070340</name>
</gene>
<dbReference type="PANTHER" id="PTHR43283">
    <property type="entry name" value="BETA-LACTAMASE-RELATED"/>
    <property type="match status" value="1"/>
</dbReference>
<dbReference type="RefSeq" id="WP_345133629.1">
    <property type="nucleotide sequence ID" value="NZ_BAABAT010000025.1"/>
</dbReference>
<reference evidence="3" key="1">
    <citation type="journal article" date="2019" name="Int. J. Syst. Evol. Microbiol.">
        <title>The Global Catalogue of Microorganisms (GCM) 10K type strain sequencing project: providing services to taxonomists for standard genome sequencing and annotation.</title>
        <authorList>
            <consortium name="The Broad Institute Genomics Platform"/>
            <consortium name="The Broad Institute Genome Sequencing Center for Infectious Disease"/>
            <person name="Wu L."/>
            <person name="Ma J."/>
        </authorList>
    </citation>
    <scope>NUCLEOTIDE SEQUENCE [LARGE SCALE GENOMIC DNA]</scope>
    <source>
        <strain evidence="3">JCM 17441</strain>
    </source>
</reference>
<dbReference type="PANTHER" id="PTHR43283:SF3">
    <property type="entry name" value="BETA-LACTAMASE FAMILY PROTEIN (AFU_ORTHOLOGUE AFUA_5G07500)"/>
    <property type="match status" value="1"/>
</dbReference>
<dbReference type="InterPro" id="IPR012338">
    <property type="entry name" value="Beta-lactam/transpept-like"/>
</dbReference>
<dbReference type="Pfam" id="PF00144">
    <property type="entry name" value="Beta-lactamase"/>
    <property type="match status" value="1"/>
</dbReference>
<dbReference type="InterPro" id="IPR050789">
    <property type="entry name" value="Diverse_Enzym_Activities"/>
</dbReference>
<protein>
    <submittedName>
        <fullName evidence="2">Serine hydrolase domain-containing protein</fullName>
    </submittedName>
</protein>
<keyword evidence="3" id="KW-1185">Reference proteome</keyword>
<dbReference type="EMBL" id="BAABAT010000025">
    <property type="protein sequence ID" value="GAA4256654.1"/>
    <property type="molecule type" value="Genomic_DNA"/>
</dbReference>
<dbReference type="InterPro" id="IPR001466">
    <property type="entry name" value="Beta-lactam-related"/>
</dbReference>
<name>A0ABP8DI53_9ACTN</name>
<dbReference type="Gene3D" id="3.40.710.10">
    <property type="entry name" value="DD-peptidase/beta-lactamase superfamily"/>
    <property type="match status" value="1"/>
</dbReference>
<comment type="caution">
    <text evidence="2">The sequence shown here is derived from an EMBL/GenBank/DDBJ whole genome shotgun (WGS) entry which is preliminary data.</text>
</comment>